<name>A0A0A8ZNZ2_ARUDO</name>
<reference evidence="1" key="2">
    <citation type="journal article" date="2015" name="Data Brief">
        <title>Shoot transcriptome of the giant reed, Arundo donax.</title>
        <authorList>
            <person name="Barrero R.A."/>
            <person name="Guerrero F.D."/>
            <person name="Moolhuijzen P."/>
            <person name="Goolsby J.A."/>
            <person name="Tidwell J."/>
            <person name="Bellgard S.E."/>
            <person name="Bellgard M.I."/>
        </authorList>
    </citation>
    <scope>NUCLEOTIDE SEQUENCE</scope>
    <source>
        <tissue evidence="1">Shoot tissue taken approximately 20 cm above the soil surface</tissue>
    </source>
</reference>
<protein>
    <submittedName>
        <fullName evidence="1">Uncharacterized protein</fullName>
    </submittedName>
</protein>
<accession>A0A0A8ZNZ2</accession>
<evidence type="ECO:0000313" key="1">
    <source>
        <dbReference type="EMBL" id="JAD36552.1"/>
    </source>
</evidence>
<sequence length="54" mass="5791">MIFLVVSVNNLSALVHVGAPPKTCSRSPPGHDSSLKLVSLLTRPQRSKDAVPLR</sequence>
<dbReference type="AlphaFoldDB" id="A0A0A8ZNZ2"/>
<dbReference type="EMBL" id="GBRH01261343">
    <property type="protein sequence ID" value="JAD36552.1"/>
    <property type="molecule type" value="Transcribed_RNA"/>
</dbReference>
<reference evidence="1" key="1">
    <citation type="submission" date="2014-09" db="EMBL/GenBank/DDBJ databases">
        <authorList>
            <person name="Magalhaes I.L.F."/>
            <person name="Oliveira U."/>
            <person name="Santos F.R."/>
            <person name="Vidigal T.H.D.A."/>
            <person name="Brescovit A.D."/>
            <person name="Santos A.J."/>
        </authorList>
    </citation>
    <scope>NUCLEOTIDE SEQUENCE</scope>
    <source>
        <tissue evidence="1">Shoot tissue taken approximately 20 cm above the soil surface</tissue>
    </source>
</reference>
<proteinExistence type="predicted"/>
<organism evidence="1">
    <name type="scientific">Arundo donax</name>
    <name type="common">Giant reed</name>
    <name type="synonym">Donax arundinaceus</name>
    <dbReference type="NCBI Taxonomy" id="35708"/>
    <lineage>
        <taxon>Eukaryota</taxon>
        <taxon>Viridiplantae</taxon>
        <taxon>Streptophyta</taxon>
        <taxon>Embryophyta</taxon>
        <taxon>Tracheophyta</taxon>
        <taxon>Spermatophyta</taxon>
        <taxon>Magnoliopsida</taxon>
        <taxon>Liliopsida</taxon>
        <taxon>Poales</taxon>
        <taxon>Poaceae</taxon>
        <taxon>PACMAD clade</taxon>
        <taxon>Arundinoideae</taxon>
        <taxon>Arundineae</taxon>
        <taxon>Arundo</taxon>
    </lineage>
</organism>